<reference evidence="1" key="2">
    <citation type="submission" date="2020-02" db="EMBL/GenBank/DDBJ databases">
        <authorList>
            <consortium name="NCBI Pathogen Detection Project"/>
        </authorList>
    </citation>
    <scope>NUCLEOTIDE SEQUENCE</scope>
    <source>
        <strain evidence="1">MA.CK_98/00005752</strain>
    </source>
</reference>
<reference evidence="1" key="1">
    <citation type="journal article" date="2018" name="Genome Biol.">
        <title>SKESA: strategic k-mer extension for scrupulous assemblies.</title>
        <authorList>
            <person name="Souvorov A."/>
            <person name="Agarwala R."/>
            <person name="Lipman D.J."/>
        </authorList>
    </citation>
    <scope>NUCLEOTIDE SEQUENCE</scope>
    <source>
        <strain evidence="1">MA.CK_98/00005752</strain>
    </source>
</reference>
<organism evidence="1">
    <name type="scientific">Salmonella enterica</name>
    <name type="common">Salmonella choleraesuis</name>
    <dbReference type="NCBI Taxonomy" id="28901"/>
    <lineage>
        <taxon>Bacteria</taxon>
        <taxon>Pseudomonadati</taxon>
        <taxon>Pseudomonadota</taxon>
        <taxon>Gammaproteobacteria</taxon>
        <taxon>Enterobacterales</taxon>
        <taxon>Enterobacteriaceae</taxon>
        <taxon>Salmonella</taxon>
    </lineage>
</organism>
<dbReference type="AlphaFoldDB" id="A0A759WAH7"/>
<gene>
    <name evidence="1" type="ORF">G8V49_001043</name>
</gene>
<sequence>MDFTRKNCLLCDFPDILVLKLDKGRIHKYHCPLCKSYYVCNSVVDETKELTLSEYLSLMSSSPPDDKILCFKHNGVDGIRIYYDDKIKS</sequence>
<name>A0A759WAH7_SALER</name>
<comment type="caution">
    <text evidence="1">The sequence shown here is derived from an EMBL/GenBank/DDBJ whole genome shotgun (WGS) entry which is preliminary data.</text>
</comment>
<proteinExistence type="predicted"/>
<evidence type="ECO:0000313" key="1">
    <source>
        <dbReference type="EMBL" id="HAG2208838.1"/>
    </source>
</evidence>
<accession>A0A759WAH7</accession>
<dbReference type="EMBL" id="DAAXQP010000002">
    <property type="protein sequence ID" value="HAG2208838.1"/>
    <property type="molecule type" value="Genomic_DNA"/>
</dbReference>
<protein>
    <submittedName>
        <fullName evidence="1">Uncharacterized protein</fullName>
    </submittedName>
</protein>